<keyword evidence="1" id="KW-0665">Pyrimidine biosynthesis</keyword>
<evidence type="ECO:0000313" key="3">
    <source>
        <dbReference type="EMBL" id="AIG98810.1"/>
    </source>
</evidence>
<dbReference type="SUPFAM" id="SSF52335">
    <property type="entry name" value="Methylglyoxal synthase-like"/>
    <property type="match status" value="1"/>
</dbReference>
<dbReference type="AlphaFoldDB" id="A0A075WEH6"/>
<dbReference type="HOGENOM" id="CLU_016316_2_1_2"/>
<keyword evidence="3" id="KW-0378">Hydrolase</keyword>
<dbReference type="GO" id="GO:0006189">
    <property type="term" value="P:'de novo' IMP biosynthetic process"/>
    <property type="evidence" value="ECO:0007669"/>
    <property type="project" value="TreeGrafter"/>
</dbReference>
<dbReference type="EMBL" id="CP006577">
    <property type="protein sequence ID" value="AIG98810.1"/>
    <property type="molecule type" value="Genomic_DNA"/>
</dbReference>
<dbReference type="GO" id="GO:0005829">
    <property type="term" value="C:cytosol"/>
    <property type="evidence" value="ECO:0007669"/>
    <property type="project" value="TreeGrafter"/>
</dbReference>
<dbReference type="GeneID" id="24795553"/>
<keyword evidence="3" id="KW-0808">Transferase</keyword>
<evidence type="ECO:0000313" key="4">
    <source>
        <dbReference type="Proteomes" id="UP000028501"/>
    </source>
</evidence>
<dbReference type="CDD" id="cd01421">
    <property type="entry name" value="IMPCH"/>
    <property type="match status" value="1"/>
</dbReference>
<dbReference type="Gene3D" id="3.40.50.1380">
    <property type="entry name" value="Methylglyoxal synthase-like domain"/>
    <property type="match status" value="1"/>
</dbReference>
<dbReference type="InterPro" id="IPR036914">
    <property type="entry name" value="MGS-like_dom_sf"/>
</dbReference>
<proteinExistence type="predicted"/>
<dbReference type="PANTHER" id="PTHR11692:SF0">
    <property type="entry name" value="BIFUNCTIONAL PURINE BIOSYNTHESIS PROTEIN ATIC"/>
    <property type="match status" value="1"/>
</dbReference>
<accession>A0A075WEH6</accession>
<protein>
    <submittedName>
        <fullName evidence="3">AICAR transformylase/IMP cyclohydrolase PurH (Only IMP cyclohydrolase domain protein in Aful)</fullName>
        <ecNumber evidence="3">2.1.2.3</ecNumber>
        <ecNumber evidence="3">3.5.4.10</ecNumber>
    </submittedName>
</protein>
<dbReference type="Proteomes" id="UP000028501">
    <property type="component" value="Chromosome"/>
</dbReference>
<sequence length="157" mass="17429">MKVLISSSVKEGIECLAKRLAEMGYEILATEGTADYLQEKGVNALKLSEITGIAESKSIKTLHPKIYEMIFSGEIKAVVVIPYNLRENPCRENIDIGGISLLRAAAKAGVPAAYDLKSFQKLVEVLEGKKRYNAAEVFRFTSEYDRTIAEWLENEAP</sequence>
<feature type="domain" description="MGS-like" evidence="2">
    <location>
        <begin position="1"/>
        <end position="157"/>
    </location>
</feature>
<evidence type="ECO:0000256" key="1">
    <source>
        <dbReference type="ARBA" id="ARBA00022975"/>
    </source>
</evidence>
<dbReference type="GO" id="GO:0004643">
    <property type="term" value="F:phosphoribosylaminoimidazolecarboxamide formyltransferase activity"/>
    <property type="evidence" value="ECO:0007669"/>
    <property type="project" value="UniProtKB-EC"/>
</dbReference>
<dbReference type="GO" id="GO:0003937">
    <property type="term" value="F:IMP cyclohydrolase activity"/>
    <property type="evidence" value="ECO:0007669"/>
    <property type="project" value="UniProtKB-EC"/>
</dbReference>
<organism evidence="3 4">
    <name type="scientific">Archaeoglobus fulgidus DSM 8774</name>
    <dbReference type="NCBI Taxonomy" id="1344584"/>
    <lineage>
        <taxon>Archaea</taxon>
        <taxon>Methanobacteriati</taxon>
        <taxon>Methanobacteriota</taxon>
        <taxon>Archaeoglobi</taxon>
        <taxon>Archaeoglobales</taxon>
        <taxon>Archaeoglobaceae</taxon>
        <taxon>Archaeoglobus</taxon>
    </lineage>
</organism>
<dbReference type="GO" id="GO:0006221">
    <property type="term" value="P:pyrimidine nucleotide biosynthetic process"/>
    <property type="evidence" value="ECO:0007669"/>
    <property type="project" value="UniProtKB-KW"/>
</dbReference>
<dbReference type="Pfam" id="PF02142">
    <property type="entry name" value="MGS"/>
    <property type="match status" value="1"/>
</dbReference>
<dbReference type="EC" id="2.1.2.3" evidence="3"/>
<dbReference type="EC" id="3.5.4.10" evidence="3"/>
<dbReference type="KEGG" id="afg:AFULGI_00020620"/>
<evidence type="ECO:0000259" key="2">
    <source>
        <dbReference type="PROSITE" id="PS51855"/>
    </source>
</evidence>
<dbReference type="InterPro" id="IPR002695">
    <property type="entry name" value="PurH-like"/>
</dbReference>
<dbReference type="PANTHER" id="PTHR11692">
    <property type="entry name" value="BIFUNCTIONAL PURINE BIOSYNTHESIS PROTEIN PURH"/>
    <property type="match status" value="1"/>
</dbReference>
<reference evidence="3 4" key="1">
    <citation type="submission" date="2013-07" db="EMBL/GenBank/DDBJ databases">
        <title>Genome of Archaeoglobus fulgidus.</title>
        <authorList>
            <person name="Fiebig A."/>
            <person name="Birkeland N.-K."/>
        </authorList>
    </citation>
    <scope>NUCLEOTIDE SEQUENCE [LARGE SCALE GENOMIC DNA]</scope>
    <source>
        <strain evidence="3 4">DSM 8774</strain>
    </source>
</reference>
<dbReference type="PROSITE" id="PS51855">
    <property type="entry name" value="MGS"/>
    <property type="match status" value="1"/>
</dbReference>
<dbReference type="RefSeq" id="WP_010879306.1">
    <property type="nucleotide sequence ID" value="NZ_CP006577.1"/>
</dbReference>
<dbReference type="InterPro" id="IPR011607">
    <property type="entry name" value="MGS-like_dom"/>
</dbReference>
<dbReference type="SMART" id="SM00851">
    <property type="entry name" value="MGS"/>
    <property type="match status" value="1"/>
</dbReference>
<name>A0A075WEH6_ARCFL</name>
<gene>
    <name evidence="3" type="ORF">AFULGI_00020620</name>
</gene>